<dbReference type="PANTHER" id="PTHR11946">
    <property type="entry name" value="VALYL-TRNA SYNTHETASES"/>
    <property type="match status" value="1"/>
</dbReference>
<evidence type="ECO:0000313" key="16">
    <source>
        <dbReference type="Proteomes" id="UP001165060"/>
    </source>
</evidence>
<dbReference type="SUPFAM" id="SSF47323">
    <property type="entry name" value="Anticodon-binding domain of a subclass of class I aminoacyl-tRNA synthetases"/>
    <property type="match status" value="1"/>
</dbReference>
<dbReference type="EC" id="6.1.1.9" evidence="2"/>
<dbReference type="InterPro" id="IPR002300">
    <property type="entry name" value="aa-tRNA-synth_Ia"/>
</dbReference>
<dbReference type="InterPro" id="IPR033705">
    <property type="entry name" value="Anticodon_Ia_Val"/>
</dbReference>
<sequence>YGAASSTTNPRPPYTIPMPPPNVTGRLHMGHAIFVALQDILARFHRMRGRPTLWLPGTDHAGIATQLQVEKALLAEGTSREEVGREEFLERTWRYKGEQGGHIVRQMKSLGASADWGRERFTLDPALSDAVKEAFIQLHEKGLIYRGQYMVNWAPLLKTAVSDLEVEYSEEEGKMYYFKYEVEGTDEFLPVATTRPETILGDTAVCVHPDDPRYKHLVGKRVLVPTMDRSIPVIADTYVDMEFGTGALKITPGHDPNDYALGKKYDLPIINILNKDATMNANCGPSYESLDRFDARSKLWAEMEELSLALKVEPHMQRVPRSQRGGEIIEPLVSSQWFVKTDGMGKKALNAVKDGSIKIIPQRFEKTWYNWLEDIHDWCISRQLWWGHRIPVYYIEGGPEYVVARDEAEARALAVEKGHASDVALEQDEDVLDTWFSSGLWPFATLGWPEAGQEGDGSDLSRFYPAQCLETGYDILFFWVARMAMMGLELTGKAPFETVYMHGLVRAADGSKMSKTKGNVIDPVDTVEKFGADSLRYSLVTGVTPGQDIPLNVEKIESNKMFANKLWNMHKFVVDNALKDSKGTPSYDDDYGVRGSMVQQDLASLPLPERWIISRCHVLAEAVTRDLERYELGVGGKKVYEFLWDDFADWYIEISKTRLYEGLGGGGEQGDESRRVLVYVLDRALRVLQPYMPFVTEMLWHQLPKAPMREGQTAHSLMLADWPVMDDEVLAKDEAALRDFESFQALVKSIRNARAEYVVEQSKKIPADVVLSQRLLPVVEAEVNSLILLGKLEPGSVRILDEASAEAAALKADQSQKNVRLVVQDGMEVYLPMSGLVDAEKEKARLLRQESKLQAEIEKLEKRLNPAFVGKAPAAVVEKARAELAELVSQADKVKDSLAKLG</sequence>
<dbReference type="InterPro" id="IPR010978">
    <property type="entry name" value="tRNA-bd_arm"/>
</dbReference>
<proteinExistence type="inferred from homology"/>
<comment type="catalytic activity">
    <reaction evidence="9">
        <text>tRNA(Val) + L-valine + ATP = L-valyl-tRNA(Val) + AMP + diphosphate</text>
        <dbReference type="Rhea" id="RHEA:10704"/>
        <dbReference type="Rhea" id="RHEA-COMP:9672"/>
        <dbReference type="Rhea" id="RHEA-COMP:9708"/>
        <dbReference type="ChEBI" id="CHEBI:30616"/>
        <dbReference type="ChEBI" id="CHEBI:33019"/>
        <dbReference type="ChEBI" id="CHEBI:57762"/>
        <dbReference type="ChEBI" id="CHEBI:78442"/>
        <dbReference type="ChEBI" id="CHEBI:78537"/>
        <dbReference type="ChEBI" id="CHEBI:456215"/>
        <dbReference type="EC" id="6.1.1.9"/>
    </reaction>
</comment>
<feature type="non-terminal residue" evidence="15">
    <location>
        <position position="1"/>
    </location>
</feature>
<organism evidence="15 16">
    <name type="scientific">Tetraparma gracilis</name>
    <dbReference type="NCBI Taxonomy" id="2962635"/>
    <lineage>
        <taxon>Eukaryota</taxon>
        <taxon>Sar</taxon>
        <taxon>Stramenopiles</taxon>
        <taxon>Ochrophyta</taxon>
        <taxon>Bolidophyceae</taxon>
        <taxon>Parmales</taxon>
        <taxon>Triparmaceae</taxon>
        <taxon>Tetraparma</taxon>
    </lineage>
</organism>
<evidence type="ECO:0000256" key="7">
    <source>
        <dbReference type="ARBA" id="ARBA00023146"/>
    </source>
</evidence>
<dbReference type="Proteomes" id="UP001165060">
    <property type="component" value="Unassembled WGS sequence"/>
</dbReference>
<dbReference type="EMBL" id="BRYB01002530">
    <property type="protein sequence ID" value="GMI21210.1"/>
    <property type="molecule type" value="Genomic_DNA"/>
</dbReference>
<evidence type="ECO:0000256" key="1">
    <source>
        <dbReference type="ARBA" id="ARBA00005594"/>
    </source>
</evidence>
<dbReference type="HAMAP" id="MF_02004">
    <property type="entry name" value="Val_tRNA_synth_type1"/>
    <property type="match status" value="1"/>
</dbReference>
<evidence type="ECO:0000259" key="14">
    <source>
        <dbReference type="Pfam" id="PF10458"/>
    </source>
</evidence>
<dbReference type="NCBIfam" id="TIGR00422">
    <property type="entry name" value="valS"/>
    <property type="match status" value="1"/>
</dbReference>
<dbReference type="InterPro" id="IPR037118">
    <property type="entry name" value="Val-tRNA_synth_C_sf"/>
</dbReference>
<dbReference type="PANTHER" id="PTHR11946:SF93">
    <property type="entry name" value="VALINE--TRNA LIGASE, CHLOROPLASTIC_MITOCHONDRIAL 2"/>
    <property type="match status" value="1"/>
</dbReference>
<dbReference type="NCBIfam" id="NF004349">
    <property type="entry name" value="PRK05729.1"/>
    <property type="match status" value="1"/>
</dbReference>
<evidence type="ECO:0000256" key="3">
    <source>
        <dbReference type="ARBA" id="ARBA00022598"/>
    </source>
</evidence>
<evidence type="ECO:0000259" key="12">
    <source>
        <dbReference type="Pfam" id="PF00133"/>
    </source>
</evidence>
<evidence type="ECO:0000256" key="10">
    <source>
        <dbReference type="RuleBase" id="RU363035"/>
    </source>
</evidence>
<comment type="caution">
    <text evidence="15">The sequence shown here is derived from an EMBL/GenBank/DDBJ whole genome shotgun (WGS) entry which is preliminary data.</text>
</comment>
<dbReference type="Pfam" id="PF08264">
    <property type="entry name" value="Anticodon_1"/>
    <property type="match status" value="1"/>
</dbReference>
<dbReference type="Gene3D" id="1.10.287.380">
    <property type="entry name" value="Valyl-tRNA synthetase, C-terminal domain"/>
    <property type="match status" value="1"/>
</dbReference>
<evidence type="ECO:0000256" key="4">
    <source>
        <dbReference type="ARBA" id="ARBA00022741"/>
    </source>
</evidence>
<feature type="domain" description="Aminoacyl-tRNA synthetase class Ia" evidence="12">
    <location>
        <begin position="5"/>
        <end position="549"/>
    </location>
</feature>
<dbReference type="InterPro" id="IPR019499">
    <property type="entry name" value="Val-tRNA_synth_tRNA-bd"/>
</dbReference>
<name>A0ABQ6M7Y5_9STRA</name>
<evidence type="ECO:0000256" key="2">
    <source>
        <dbReference type="ARBA" id="ARBA00013169"/>
    </source>
</evidence>
<evidence type="ECO:0000256" key="6">
    <source>
        <dbReference type="ARBA" id="ARBA00022917"/>
    </source>
</evidence>
<feature type="coiled-coil region" evidence="11">
    <location>
        <begin position="836"/>
        <end position="897"/>
    </location>
</feature>
<dbReference type="InterPro" id="IPR002303">
    <property type="entry name" value="Valyl-tRNA_ligase"/>
</dbReference>
<evidence type="ECO:0000256" key="5">
    <source>
        <dbReference type="ARBA" id="ARBA00022840"/>
    </source>
</evidence>
<dbReference type="Gene3D" id="3.40.50.620">
    <property type="entry name" value="HUPs"/>
    <property type="match status" value="2"/>
</dbReference>
<keyword evidence="7 10" id="KW-0030">Aminoacyl-tRNA synthetase</keyword>
<dbReference type="InterPro" id="IPR001412">
    <property type="entry name" value="aa-tRNA-synth_I_CS"/>
</dbReference>
<dbReference type="SUPFAM" id="SSF46589">
    <property type="entry name" value="tRNA-binding arm"/>
    <property type="match status" value="1"/>
</dbReference>
<keyword evidence="5 10" id="KW-0067">ATP-binding</keyword>
<keyword evidence="3 10" id="KW-0436">Ligase</keyword>
<keyword evidence="16" id="KW-1185">Reference proteome</keyword>
<dbReference type="InterPro" id="IPR009008">
    <property type="entry name" value="Val/Leu/Ile-tRNA-synth_edit"/>
</dbReference>
<evidence type="ECO:0000256" key="11">
    <source>
        <dbReference type="SAM" id="Coils"/>
    </source>
</evidence>
<evidence type="ECO:0000256" key="9">
    <source>
        <dbReference type="ARBA" id="ARBA00047552"/>
    </source>
</evidence>
<dbReference type="Gene3D" id="3.90.740.10">
    <property type="entry name" value="Valyl/Leucyl/Isoleucyl-tRNA synthetase, editing domain"/>
    <property type="match status" value="2"/>
</dbReference>
<evidence type="ECO:0000256" key="8">
    <source>
        <dbReference type="ARBA" id="ARBA00029936"/>
    </source>
</evidence>
<dbReference type="Gene3D" id="1.10.730.10">
    <property type="entry name" value="Isoleucyl-tRNA Synthetase, Domain 1"/>
    <property type="match status" value="1"/>
</dbReference>
<keyword evidence="11" id="KW-0175">Coiled coil</keyword>
<dbReference type="CDD" id="cd07962">
    <property type="entry name" value="Anticodon_Ia_Val"/>
    <property type="match status" value="1"/>
</dbReference>
<dbReference type="CDD" id="cd00817">
    <property type="entry name" value="ValRS_core"/>
    <property type="match status" value="1"/>
</dbReference>
<dbReference type="InterPro" id="IPR009080">
    <property type="entry name" value="tRNAsynth_Ia_anticodon-bd"/>
</dbReference>
<keyword evidence="6 10" id="KW-0648">Protein biosynthesis</keyword>
<comment type="similarity">
    <text evidence="1 10">Belongs to the class-I aminoacyl-tRNA synthetase family.</text>
</comment>
<dbReference type="SUPFAM" id="SSF50677">
    <property type="entry name" value="ValRS/IleRS/LeuRS editing domain"/>
    <property type="match status" value="1"/>
</dbReference>
<evidence type="ECO:0000313" key="15">
    <source>
        <dbReference type="EMBL" id="GMI21210.1"/>
    </source>
</evidence>
<dbReference type="InterPro" id="IPR013155">
    <property type="entry name" value="M/V/L/I-tRNA-synth_anticd-bd"/>
</dbReference>
<dbReference type="PRINTS" id="PR00986">
    <property type="entry name" value="TRNASYNTHVAL"/>
</dbReference>
<accession>A0ABQ6M7Y5</accession>
<reference evidence="15 16" key="1">
    <citation type="journal article" date="2023" name="Commun. Biol.">
        <title>Genome analysis of Parmales, the sister group of diatoms, reveals the evolutionary specialization of diatoms from phago-mixotrophs to photoautotrophs.</title>
        <authorList>
            <person name="Ban H."/>
            <person name="Sato S."/>
            <person name="Yoshikawa S."/>
            <person name="Yamada K."/>
            <person name="Nakamura Y."/>
            <person name="Ichinomiya M."/>
            <person name="Sato N."/>
            <person name="Blanc-Mathieu R."/>
            <person name="Endo H."/>
            <person name="Kuwata A."/>
            <person name="Ogata H."/>
        </authorList>
    </citation>
    <scope>NUCLEOTIDE SEQUENCE [LARGE SCALE GENOMIC DNA]</scope>
</reference>
<protein>
    <recommendedName>
        <fullName evidence="2">valine--tRNA ligase</fullName>
        <ecNumber evidence="2">6.1.1.9</ecNumber>
    </recommendedName>
    <alternativeName>
        <fullName evidence="8">Valyl-tRNA synthetase</fullName>
    </alternativeName>
</protein>
<feature type="domain" description="Valyl-tRNA synthetase tRNA-binding arm" evidence="14">
    <location>
        <begin position="838"/>
        <end position="902"/>
    </location>
</feature>
<keyword evidence="4 10" id="KW-0547">Nucleotide-binding</keyword>
<feature type="domain" description="Methionyl/Valyl/Leucyl/Isoleucyl-tRNA synthetase anticodon-binding" evidence="13">
    <location>
        <begin position="609"/>
        <end position="766"/>
    </location>
</feature>
<dbReference type="SUPFAM" id="SSF52374">
    <property type="entry name" value="Nucleotidylyl transferase"/>
    <property type="match status" value="1"/>
</dbReference>
<dbReference type="PROSITE" id="PS00178">
    <property type="entry name" value="AA_TRNA_LIGASE_I"/>
    <property type="match status" value="1"/>
</dbReference>
<evidence type="ECO:0000259" key="13">
    <source>
        <dbReference type="Pfam" id="PF08264"/>
    </source>
</evidence>
<dbReference type="InterPro" id="IPR014729">
    <property type="entry name" value="Rossmann-like_a/b/a_fold"/>
</dbReference>
<dbReference type="Pfam" id="PF00133">
    <property type="entry name" value="tRNA-synt_1"/>
    <property type="match status" value="1"/>
</dbReference>
<gene>
    <name evidence="15" type="ORF">TeGR_g12365</name>
</gene>
<dbReference type="Pfam" id="PF10458">
    <property type="entry name" value="Val_tRNA-synt_C"/>
    <property type="match status" value="1"/>
</dbReference>